<organism evidence="1 2">
    <name type="scientific">Pseudomonas phage Psa21</name>
    <dbReference type="NCBI Taxonomy" id="2530023"/>
    <lineage>
        <taxon>Viruses</taxon>
        <taxon>Duplodnaviria</taxon>
        <taxon>Heunggongvirae</taxon>
        <taxon>Uroviricota</taxon>
        <taxon>Caudoviricetes</taxon>
        <taxon>Chimalliviridae</taxon>
        <taxon>Tepukevirus</taxon>
        <taxon>Tepukevirus Psa21</taxon>
    </lineage>
</organism>
<keyword evidence="2" id="KW-1185">Reference proteome</keyword>
<reference evidence="1 2" key="1">
    <citation type="submission" date="2019-02" db="EMBL/GenBank/DDBJ databases">
        <authorList>
            <person name="Frampton R.A."/>
            <person name="Wojtus J.K."/>
            <person name="Fineran P.C."/>
            <person name="Hendrickson H.L."/>
        </authorList>
    </citation>
    <scope>NUCLEOTIDE SEQUENCE [LARGE SCALE GENOMIC DNA]</scope>
</reference>
<proteinExistence type="predicted"/>
<accession>A0A481W4Z5</accession>
<evidence type="ECO:0000313" key="1">
    <source>
        <dbReference type="EMBL" id="QBJ02535.1"/>
    </source>
</evidence>
<sequence>MLQNQKPSKAIQDNSVRDEHLSFLAHVLASNVDDIKQYQNGNGFGTSVVDSDDRVWYVYSLDASTYHFKRFKNFRRGSIPKQFDAADETDMSFTVQYQAN</sequence>
<protein>
    <submittedName>
        <fullName evidence="1">Uncharacterized protein</fullName>
    </submittedName>
</protein>
<gene>
    <name evidence="1" type="ORF">PSA21_5</name>
</gene>
<dbReference type="EMBL" id="MK552327">
    <property type="protein sequence ID" value="QBJ02535.1"/>
    <property type="molecule type" value="Genomic_DNA"/>
</dbReference>
<evidence type="ECO:0000313" key="2">
    <source>
        <dbReference type="Proteomes" id="UP000294134"/>
    </source>
</evidence>
<name>A0A481W4Z5_9CAUD</name>
<dbReference type="Proteomes" id="UP000294134">
    <property type="component" value="Segment"/>
</dbReference>